<sequence length="153" mass="16952">MKKTLPAALVALAMTTPAALASETPSVAPDVADMPQVLRDIGLQVEGRRNDDDGIVEVWGTLPDGTRVEVHYSQRGVEDIEVRGRHATLPLEIIDNFVTEAAEIYPVLSHITRLTQIDQDDDGEVEMEGWTVDGRKVKAEFDRSGRLLDFERN</sequence>
<keyword evidence="1" id="KW-0732">Signal</keyword>
<dbReference type="EMBL" id="QHHQ01000001">
    <property type="protein sequence ID" value="RAI03201.1"/>
    <property type="molecule type" value="Genomic_DNA"/>
</dbReference>
<evidence type="ECO:0000313" key="2">
    <source>
        <dbReference type="EMBL" id="RAI03201.1"/>
    </source>
</evidence>
<dbReference type="OrthoDB" id="7844692at2"/>
<proteinExistence type="predicted"/>
<dbReference type="Proteomes" id="UP000249590">
    <property type="component" value="Unassembled WGS sequence"/>
</dbReference>
<gene>
    <name evidence="2" type="ORF">DLJ53_01365</name>
</gene>
<comment type="caution">
    <text evidence="2">The sequence shown here is derived from an EMBL/GenBank/DDBJ whole genome shotgun (WGS) entry which is preliminary data.</text>
</comment>
<feature type="chain" id="PRO_5032492326" description="PepSY domain-containing protein" evidence="1">
    <location>
        <begin position="22"/>
        <end position="153"/>
    </location>
</feature>
<evidence type="ECO:0008006" key="4">
    <source>
        <dbReference type="Google" id="ProtNLM"/>
    </source>
</evidence>
<evidence type="ECO:0000256" key="1">
    <source>
        <dbReference type="SAM" id="SignalP"/>
    </source>
</evidence>
<organism evidence="2 3">
    <name type="scientific">Acuticoccus sediminis</name>
    <dbReference type="NCBI Taxonomy" id="2184697"/>
    <lineage>
        <taxon>Bacteria</taxon>
        <taxon>Pseudomonadati</taxon>
        <taxon>Pseudomonadota</taxon>
        <taxon>Alphaproteobacteria</taxon>
        <taxon>Hyphomicrobiales</taxon>
        <taxon>Amorphaceae</taxon>
        <taxon>Acuticoccus</taxon>
    </lineage>
</organism>
<evidence type="ECO:0000313" key="3">
    <source>
        <dbReference type="Proteomes" id="UP000249590"/>
    </source>
</evidence>
<accession>A0A8B2NWI3</accession>
<dbReference type="AlphaFoldDB" id="A0A8B2NWI3"/>
<reference evidence="2 3" key="1">
    <citation type="submission" date="2018-05" db="EMBL/GenBank/DDBJ databases">
        <title>Acuticoccus sediminis sp. nov., isolated from deep-sea sediment of Indian Ocean.</title>
        <authorList>
            <person name="Liu X."/>
            <person name="Lai Q."/>
            <person name="Du Y."/>
            <person name="Sun F."/>
            <person name="Zhang X."/>
            <person name="Wang S."/>
            <person name="Shao Z."/>
        </authorList>
    </citation>
    <scope>NUCLEOTIDE SEQUENCE [LARGE SCALE GENOMIC DNA]</scope>
    <source>
        <strain evidence="2 3">PTG4-2</strain>
    </source>
</reference>
<name>A0A8B2NWI3_9HYPH</name>
<feature type="signal peptide" evidence="1">
    <location>
        <begin position="1"/>
        <end position="21"/>
    </location>
</feature>
<keyword evidence="3" id="KW-1185">Reference proteome</keyword>
<protein>
    <recommendedName>
        <fullName evidence="4">PepSY domain-containing protein</fullName>
    </recommendedName>
</protein>
<dbReference type="RefSeq" id="WP_111341677.1">
    <property type="nucleotide sequence ID" value="NZ_JAIWKD010000001.1"/>
</dbReference>